<feature type="compositionally biased region" description="Low complexity" evidence="1">
    <location>
        <begin position="53"/>
        <end position="63"/>
    </location>
</feature>
<keyword evidence="3" id="KW-1185">Reference proteome</keyword>
<dbReference type="EMBL" id="JPKZ01002975">
    <property type="protein sequence ID" value="KHN74070.1"/>
    <property type="molecule type" value="Genomic_DNA"/>
</dbReference>
<feature type="region of interest" description="Disordered" evidence="1">
    <location>
        <begin position="53"/>
        <end position="81"/>
    </location>
</feature>
<sequence>MTKPARFLRTSVCHDWGLGPEQLKVAYSSELKRFSADSSSNLDAGIEFGSMSNVSQASTSTSSSDDHRRNQTLHRGPLRFGLEAGTKPMTVMSYKIWKEQCASGKNAALQTKAHIDEADQRSCKRLLDRPNRKESSSSKPYSRSPPVLSRPHSSANVDWPLVTSSCSKHGTENRFTNEEYCRVTLPTIPPMTVLIRRDGSPIASSIAPLQPTITSEQLAFTSSQNQTPSEPSSTPNAAVSTSASPLLRTPIAVNHMPSCDVRMSTASTEDGVVSALSAALHPSNDVFSSIIHRPSPSMPNSQNLLKLPLNMVTSHSTIASQPSAVASAIDNQVDALATLSFRVPQPNAIRDGLTQALQNEALTRFLPAALSSQSNPALLAQQQQQQQRAAQQILSNTSVGNLIGTAPLQTAPELFNTTAANTSSGGGLIPALAASGTLPVPNVDEAAASLLRQLHQQQQLQQRIENANLLTSSDLLKVYQMLSDPIASQALQAQLKQLEHSGLLLGQSIAT</sequence>
<feature type="region of interest" description="Disordered" evidence="1">
    <location>
        <begin position="220"/>
        <end position="242"/>
    </location>
</feature>
<evidence type="ECO:0000256" key="1">
    <source>
        <dbReference type="SAM" id="MobiDB-lite"/>
    </source>
</evidence>
<organism evidence="2 3">
    <name type="scientific">Toxocara canis</name>
    <name type="common">Canine roundworm</name>
    <dbReference type="NCBI Taxonomy" id="6265"/>
    <lineage>
        <taxon>Eukaryota</taxon>
        <taxon>Metazoa</taxon>
        <taxon>Ecdysozoa</taxon>
        <taxon>Nematoda</taxon>
        <taxon>Chromadorea</taxon>
        <taxon>Rhabditida</taxon>
        <taxon>Spirurina</taxon>
        <taxon>Ascaridomorpha</taxon>
        <taxon>Ascaridoidea</taxon>
        <taxon>Toxocaridae</taxon>
        <taxon>Toxocara</taxon>
    </lineage>
</organism>
<proteinExistence type="predicted"/>
<feature type="region of interest" description="Disordered" evidence="1">
    <location>
        <begin position="121"/>
        <end position="155"/>
    </location>
</feature>
<feature type="compositionally biased region" description="Low complexity" evidence="1">
    <location>
        <begin position="137"/>
        <end position="146"/>
    </location>
</feature>
<feature type="compositionally biased region" description="Basic and acidic residues" evidence="1">
    <location>
        <begin position="121"/>
        <end position="136"/>
    </location>
</feature>
<evidence type="ECO:0000313" key="3">
    <source>
        <dbReference type="Proteomes" id="UP000031036"/>
    </source>
</evidence>
<dbReference type="AlphaFoldDB" id="A0A0B2UYW9"/>
<comment type="caution">
    <text evidence="2">The sequence shown here is derived from an EMBL/GenBank/DDBJ whole genome shotgun (WGS) entry which is preliminary data.</text>
</comment>
<gene>
    <name evidence="2" type="ORF">Tcan_14549</name>
</gene>
<dbReference type="Proteomes" id="UP000031036">
    <property type="component" value="Unassembled WGS sequence"/>
</dbReference>
<dbReference type="OrthoDB" id="10670167at2759"/>
<reference evidence="2 3" key="1">
    <citation type="submission" date="2014-11" db="EMBL/GenBank/DDBJ databases">
        <title>Genetic blueprint of the zoonotic pathogen Toxocara canis.</title>
        <authorList>
            <person name="Zhu X.-Q."/>
            <person name="Korhonen P.K."/>
            <person name="Cai H."/>
            <person name="Young N.D."/>
            <person name="Nejsum P."/>
            <person name="von Samson-Himmelstjerna G."/>
            <person name="Boag P.R."/>
            <person name="Tan P."/>
            <person name="Li Q."/>
            <person name="Min J."/>
            <person name="Yang Y."/>
            <person name="Wang X."/>
            <person name="Fang X."/>
            <person name="Hall R.S."/>
            <person name="Hofmann A."/>
            <person name="Sternberg P.W."/>
            <person name="Jex A.R."/>
            <person name="Gasser R.B."/>
        </authorList>
    </citation>
    <scope>NUCLEOTIDE SEQUENCE [LARGE SCALE GENOMIC DNA]</scope>
    <source>
        <strain evidence="2">PN_DK_2014</strain>
    </source>
</reference>
<evidence type="ECO:0000313" key="2">
    <source>
        <dbReference type="EMBL" id="KHN74070.1"/>
    </source>
</evidence>
<name>A0A0B2UYW9_TOXCA</name>
<accession>A0A0B2UYW9</accession>
<protein>
    <submittedName>
        <fullName evidence="2">Uncharacterized protein</fullName>
    </submittedName>
</protein>